<gene>
    <name evidence="1" type="ORF">EVJ46_04565</name>
</gene>
<name>A0A519BGB5_ACIG2</name>
<evidence type="ECO:0008006" key="3">
    <source>
        <dbReference type="Google" id="ProtNLM"/>
    </source>
</evidence>
<dbReference type="Proteomes" id="UP000316562">
    <property type="component" value="Unassembled WGS sequence"/>
</dbReference>
<sequence length="239" mass="25507">MNFKDINYKKKFSVIIILILSIFIVSSSLSGCATSRATAASGTTGAIFGAGTGFVIGALTGGPIGAIIGTAAGLSIGYGVGYATGKYVVTREGNIRGLSMLNLPYQLASNEAIYDPSSNFKFNFKQIKGVLVSNLKIAIHPETITPGKTIKLIMSYNVLGTRTSIQNSAITEDRLLEGINGKIYYNHVSTTSISREGKYKTELNVKIPPTTKPGVYVYQATLKINNGLSALSSMIYKVR</sequence>
<evidence type="ECO:0000313" key="2">
    <source>
        <dbReference type="Proteomes" id="UP000316562"/>
    </source>
</evidence>
<dbReference type="AlphaFoldDB" id="A0A519BGB5"/>
<organism evidence="1 2">
    <name type="scientific">Acididesulfobacter guangdongensis</name>
    <dbReference type="NCBI Taxonomy" id="2597225"/>
    <lineage>
        <taxon>Bacteria</taxon>
        <taxon>Deltaproteobacteria</taxon>
        <taxon>Candidatus Acidulodesulfobacterales</taxon>
        <taxon>Candidatus Acididesulfobacter</taxon>
    </lineage>
</organism>
<evidence type="ECO:0000313" key="1">
    <source>
        <dbReference type="EMBL" id="RZD16307.1"/>
    </source>
</evidence>
<comment type="caution">
    <text evidence="1">The sequence shown here is derived from an EMBL/GenBank/DDBJ whole genome shotgun (WGS) entry which is preliminary data.</text>
</comment>
<reference evidence="1 2" key="1">
    <citation type="journal article" date="2019" name="ISME J.">
        <title>Insights into ecological role of a new deltaproteobacterial order Candidatus Acidulodesulfobacterales by metagenomics and metatranscriptomics.</title>
        <authorList>
            <person name="Tan S."/>
            <person name="Liu J."/>
            <person name="Fang Y."/>
            <person name="Hedlund B.P."/>
            <person name="Lian Z.H."/>
            <person name="Huang L.Y."/>
            <person name="Li J.T."/>
            <person name="Huang L.N."/>
            <person name="Li W.J."/>
            <person name="Jiang H.C."/>
            <person name="Dong H.L."/>
            <person name="Shu W.S."/>
        </authorList>
    </citation>
    <scope>NUCLEOTIDE SEQUENCE [LARGE SCALE GENOMIC DNA]</scope>
    <source>
        <strain evidence="1">AP2</strain>
    </source>
</reference>
<proteinExistence type="predicted"/>
<protein>
    <recommendedName>
        <fullName evidence="3">Glycine zipper domain-containing protein</fullName>
    </recommendedName>
</protein>
<dbReference type="EMBL" id="SGBC01000002">
    <property type="protein sequence ID" value="RZD16307.1"/>
    <property type="molecule type" value="Genomic_DNA"/>
</dbReference>
<accession>A0A519BGB5</accession>
<dbReference type="PROSITE" id="PS51257">
    <property type="entry name" value="PROKAR_LIPOPROTEIN"/>
    <property type="match status" value="1"/>
</dbReference>